<dbReference type="Gene3D" id="3.40.309.10">
    <property type="entry name" value="Aldehyde Dehydrogenase, Chain A, domain 2"/>
    <property type="match status" value="1"/>
</dbReference>
<reference evidence="5" key="1">
    <citation type="submission" date="2017-04" db="EMBL/GenBank/DDBJ databases">
        <authorList>
            <person name="Varghese N."/>
            <person name="Submissions S."/>
        </authorList>
    </citation>
    <scope>NUCLEOTIDE SEQUENCE [LARGE SCALE GENOMIC DNA]</scope>
    <source>
        <strain evidence="5">UI2</strain>
    </source>
</reference>
<organism evidence="4 5">
    <name type="scientific">Sphingopyxis terrae subsp. ummariensis</name>
    <dbReference type="NCBI Taxonomy" id="429001"/>
    <lineage>
        <taxon>Bacteria</taxon>
        <taxon>Pseudomonadati</taxon>
        <taxon>Pseudomonadota</taxon>
        <taxon>Alphaproteobacteria</taxon>
        <taxon>Sphingomonadales</taxon>
        <taxon>Sphingomonadaceae</taxon>
        <taxon>Sphingopyxis</taxon>
    </lineage>
</organism>
<evidence type="ECO:0000256" key="2">
    <source>
        <dbReference type="ARBA" id="ARBA00023002"/>
    </source>
</evidence>
<keyword evidence="2" id="KW-0560">Oxidoreductase</keyword>
<dbReference type="PANTHER" id="PTHR42991">
    <property type="entry name" value="ALDEHYDE DEHYDROGENASE"/>
    <property type="match status" value="1"/>
</dbReference>
<dbReference type="Pfam" id="PF00171">
    <property type="entry name" value="Aldedh"/>
    <property type="match status" value="1"/>
</dbReference>
<accession>A0A1Y6ELJ2</accession>
<evidence type="ECO:0000313" key="4">
    <source>
        <dbReference type="EMBL" id="SMQ63538.1"/>
    </source>
</evidence>
<protein>
    <submittedName>
        <fullName evidence="4">Acyl-CoA reductase</fullName>
    </submittedName>
</protein>
<dbReference type="InterPro" id="IPR051020">
    <property type="entry name" value="ALDH-related_metabolic_enz"/>
</dbReference>
<proteinExistence type="inferred from homology"/>
<comment type="similarity">
    <text evidence="1">Belongs to the aldehyde dehydrogenase family.</text>
</comment>
<name>A0A1Y6ELJ2_9SPHN</name>
<dbReference type="InterPro" id="IPR016163">
    <property type="entry name" value="Ald_DH_C"/>
</dbReference>
<dbReference type="PANTHER" id="PTHR42991:SF1">
    <property type="entry name" value="ALDEHYDE DEHYDROGENASE"/>
    <property type="match status" value="1"/>
</dbReference>
<gene>
    <name evidence="4" type="ORF">SAMN06295984_0874</name>
</gene>
<evidence type="ECO:0000313" key="5">
    <source>
        <dbReference type="Proteomes" id="UP000194469"/>
    </source>
</evidence>
<dbReference type="InterPro" id="IPR016161">
    <property type="entry name" value="Ald_DH/histidinol_DH"/>
</dbReference>
<dbReference type="InterPro" id="IPR015590">
    <property type="entry name" value="Aldehyde_DH_dom"/>
</dbReference>
<dbReference type="GeneID" id="303000949"/>
<dbReference type="EMBL" id="FXWL01000001">
    <property type="protein sequence ID" value="SMQ63538.1"/>
    <property type="molecule type" value="Genomic_DNA"/>
</dbReference>
<dbReference type="InterPro" id="IPR016162">
    <property type="entry name" value="Ald_DH_N"/>
</dbReference>
<keyword evidence="5" id="KW-1185">Reference proteome</keyword>
<dbReference type="Proteomes" id="UP000194469">
    <property type="component" value="Unassembled WGS sequence"/>
</dbReference>
<evidence type="ECO:0000259" key="3">
    <source>
        <dbReference type="Pfam" id="PF00171"/>
    </source>
</evidence>
<dbReference type="RefSeq" id="WP_242664741.1">
    <property type="nucleotide sequence ID" value="NZ_FXWL01000001.1"/>
</dbReference>
<dbReference type="SUPFAM" id="SSF53720">
    <property type="entry name" value="ALDH-like"/>
    <property type="match status" value="1"/>
</dbReference>
<sequence>MMHAALGSERSLLIGGRWEAAEQVMPVINPWSGEALGAVACADPSHVARAVASALRGAEAMRDLSSGARSRILHAAAAALEAEAESFAAAITAETGKPIRAARREVARAVNTLRLSGEEAVRLAGETLAFDSFPGGEARSGHYVLEPVGVIAAITPFNDPLNLVCHKLGPAFAAGNAVVLKPAEQAPLVAIRLASLLLAAGLPGEALNLLTGRGGDFGDALTGHADVAMVSFTGGAKVAQAICRAAGIKRLAMELGGNGPVIVMDDADVGKAAAACAAGAFGAAGQNCVGVQRIYVHDAIHDVFQAALVAATEALRVGDPLDPATDVGPMIGGDEAARVIAWVDDAVARGATLLTGGERAGALVRPTLLADVPGDAPVACHEAFGPIASLFRFAALDEAIDAANGADYAIHAAIFTESHRTARHAARRLRAAGVMINDSTDYRLDAMPFGGAGRGNMGREGVGFAAREMSQTKVICYHDA</sequence>
<evidence type="ECO:0000256" key="1">
    <source>
        <dbReference type="ARBA" id="ARBA00009986"/>
    </source>
</evidence>
<dbReference type="AlphaFoldDB" id="A0A1Y6ELJ2"/>
<dbReference type="Gene3D" id="3.40.605.10">
    <property type="entry name" value="Aldehyde Dehydrogenase, Chain A, domain 1"/>
    <property type="match status" value="1"/>
</dbReference>
<feature type="domain" description="Aldehyde dehydrogenase" evidence="3">
    <location>
        <begin position="21"/>
        <end position="475"/>
    </location>
</feature>
<dbReference type="GO" id="GO:0008911">
    <property type="term" value="F:lactaldehyde dehydrogenase (NAD+) activity"/>
    <property type="evidence" value="ECO:0007669"/>
    <property type="project" value="TreeGrafter"/>
</dbReference>